<comment type="caution">
    <text evidence="2">The sequence shown here is derived from an EMBL/GenBank/DDBJ whole genome shotgun (WGS) entry which is preliminary data.</text>
</comment>
<gene>
    <name evidence="2" type="ORF">GQ43DRAFT_5684</name>
</gene>
<accession>A0A9P4JTC7</accession>
<sequence>MYISYNRLRLHVSVICISHCYIIGLSVLHLYLSTLLQFTFSLSSMATYTAPYSNNLLNHSPEPYHSPPYVHTRHSAAFKIPNNLLMPSRTSHPITPPLPLDSLSLLVSFHQIL</sequence>
<protein>
    <submittedName>
        <fullName evidence="2">Uncharacterized protein</fullName>
    </submittedName>
</protein>
<evidence type="ECO:0000256" key="1">
    <source>
        <dbReference type="SAM" id="Phobius"/>
    </source>
</evidence>
<evidence type="ECO:0000313" key="3">
    <source>
        <dbReference type="Proteomes" id="UP000799536"/>
    </source>
</evidence>
<evidence type="ECO:0000313" key="2">
    <source>
        <dbReference type="EMBL" id="KAF2202213.1"/>
    </source>
</evidence>
<dbReference type="Proteomes" id="UP000799536">
    <property type="component" value="Unassembled WGS sequence"/>
</dbReference>
<dbReference type="EMBL" id="ML993945">
    <property type="protein sequence ID" value="KAF2202213.1"/>
    <property type="molecule type" value="Genomic_DNA"/>
</dbReference>
<feature type="transmembrane region" description="Helical" evidence="1">
    <location>
        <begin position="12"/>
        <end position="32"/>
    </location>
</feature>
<dbReference type="AlphaFoldDB" id="A0A9P4JTC7"/>
<reference evidence="2" key="1">
    <citation type="journal article" date="2020" name="Stud. Mycol.">
        <title>101 Dothideomycetes genomes: a test case for predicting lifestyles and emergence of pathogens.</title>
        <authorList>
            <person name="Haridas S."/>
            <person name="Albert R."/>
            <person name="Binder M."/>
            <person name="Bloem J."/>
            <person name="Labutti K."/>
            <person name="Salamov A."/>
            <person name="Andreopoulos B."/>
            <person name="Baker S."/>
            <person name="Barry K."/>
            <person name="Bills G."/>
            <person name="Bluhm B."/>
            <person name="Cannon C."/>
            <person name="Castanera R."/>
            <person name="Culley D."/>
            <person name="Daum C."/>
            <person name="Ezra D."/>
            <person name="Gonzalez J."/>
            <person name="Henrissat B."/>
            <person name="Kuo A."/>
            <person name="Liang C."/>
            <person name="Lipzen A."/>
            <person name="Lutzoni F."/>
            <person name="Magnuson J."/>
            <person name="Mondo S."/>
            <person name="Nolan M."/>
            <person name="Ohm R."/>
            <person name="Pangilinan J."/>
            <person name="Park H.-J."/>
            <person name="Ramirez L."/>
            <person name="Alfaro M."/>
            <person name="Sun H."/>
            <person name="Tritt A."/>
            <person name="Yoshinaga Y."/>
            <person name="Zwiers L.-H."/>
            <person name="Turgeon B."/>
            <person name="Goodwin S."/>
            <person name="Spatafora J."/>
            <person name="Crous P."/>
            <person name="Grigoriev I."/>
        </authorList>
    </citation>
    <scope>NUCLEOTIDE SEQUENCE</scope>
    <source>
        <strain evidence="2">ATCC 74209</strain>
    </source>
</reference>
<keyword evidence="1" id="KW-0812">Transmembrane</keyword>
<keyword evidence="1" id="KW-0472">Membrane</keyword>
<organism evidence="2 3">
    <name type="scientific">Delitschia confertaspora ATCC 74209</name>
    <dbReference type="NCBI Taxonomy" id="1513339"/>
    <lineage>
        <taxon>Eukaryota</taxon>
        <taxon>Fungi</taxon>
        <taxon>Dikarya</taxon>
        <taxon>Ascomycota</taxon>
        <taxon>Pezizomycotina</taxon>
        <taxon>Dothideomycetes</taxon>
        <taxon>Pleosporomycetidae</taxon>
        <taxon>Pleosporales</taxon>
        <taxon>Delitschiaceae</taxon>
        <taxon>Delitschia</taxon>
    </lineage>
</organism>
<keyword evidence="3" id="KW-1185">Reference proteome</keyword>
<proteinExistence type="predicted"/>
<name>A0A9P4JTC7_9PLEO</name>
<keyword evidence="1" id="KW-1133">Transmembrane helix</keyword>